<comment type="subcellular location">
    <subcellularLocation>
        <location evidence="1">Cell membrane</location>
        <topology evidence="1">Multi-pass membrane protein</topology>
    </subcellularLocation>
</comment>
<keyword evidence="6 13" id="KW-0808">Transferase</keyword>
<evidence type="ECO:0000313" key="16">
    <source>
        <dbReference type="Proteomes" id="UP001161391"/>
    </source>
</evidence>
<organism evidence="15 16">
    <name type="scientific">Algimonas ampicilliniresistens</name>
    <dbReference type="NCBI Taxonomy" id="1298735"/>
    <lineage>
        <taxon>Bacteria</taxon>
        <taxon>Pseudomonadati</taxon>
        <taxon>Pseudomonadota</taxon>
        <taxon>Alphaproteobacteria</taxon>
        <taxon>Maricaulales</taxon>
        <taxon>Robiginitomaculaceae</taxon>
        <taxon>Algimonas</taxon>
    </lineage>
</organism>
<dbReference type="PIRSF" id="PIRSF500217">
    <property type="entry name" value="AlgI"/>
    <property type="match status" value="1"/>
</dbReference>
<dbReference type="PANTHER" id="PTHR13285">
    <property type="entry name" value="ACYLTRANSFERASE"/>
    <property type="match status" value="1"/>
</dbReference>
<evidence type="ECO:0000256" key="1">
    <source>
        <dbReference type="ARBA" id="ARBA00004651"/>
    </source>
</evidence>
<keyword evidence="5 13" id="KW-1003">Cell membrane</keyword>
<dbReference type="Pfam" id="PF03062">
    <property type="entry name" value="MBOAT"/>
    <property type="match status" value="1"/>
</dbReference>
<evidence type="ECO:0000256" key="4">
    <source>
        <dbReference type="ARBA" id="ARBA00016084"/>
    </source>
</evidence>
<protein>
    <recommendedName>
        <fullName evidence="4">Probable alginate O-acetylase AlgI</fullName>
    </recommendedName>
    <alternativeName>
        <fullName evidence="12">Alginate biosynthesis protein AlgI</fullName>
    </alternativeName>
</protein>
<dbReference type="PIRSF" id="PIRSF016636">
    <property type="entry name" value="AlgI_DltB"/>
    <property type="match status" value="1"/>
</dbReference>
<evidence type="ECO:0000256" key="11">
    <source>
        <dbReference type="ARBA" id="ARBA00023315"/>
    </source>
</evidence>
<evidence type="ECO:0000313" key="15">
    <source>
        <dbReference type="EMBL" id="GLQ23226.1"/>
    </source>
</evidence>
<evidence type="ECO:0000256" key="8">
    <source>
        <dbReference type="ARBA" id="ARBA00022841"/>
    </source>
</evidence>
<dbReference type="Proteomes" id="UP001161391">
    <property type="component" value="Unassembled WGS sequence"/>
</dbReference>
<evidence type="ECO:0000256" key="14">
    <source>
        <dbReference type="SAM" id="Phobius"/>
    </source>
</evidence>
<reference evidence="15" key="2">
    <citation type="submission" date="2023-01" db="EMBL/GenBank/DDBJ databases">
        <title>Draft genome sequence of Algimonas ampicilliniresistens strain NBRC 108219.</title>
        <authorList>
            <person name="Sun Q."/>
            <person name="Mori K."/>
        </authorList>
    </citation>
    <scope>NUCLEOTIDE SEQUENCE</scope>
    <source>
        <strain evidence="15">NBRC 108219</strain>
    </source>
</reference>
<evidence type="ECO:0000256" key="3">
    <source>
        <dbReference type="ARBA" id="ARBA00010323"/>
    </source>
</evidence>
<evidence type="ECO:0000256" key="6">
    <source>
        <dbReference type="ARBA" id="ARBA00022679"/>
    </source>
</evidence>
<evidence type="ECO:0000256" key="13">
    <source>
        <dbReference type="PIRNR" id="PIRNR016636"/>
    </source>
</evidence>
<name>A0ABQ5V9G3_9PROT</name>
<dbReference type="InterPro" id="IPR004299">
    <property type="entry name" value="MBOAT_fam"/>
</dbReference>
<comment type="similarity">
    <text evidence="3 13">Belongs to the membrane-bound acyltransferase family.</text>
</comment>
<keyword evidence="9 14" id="KW-1133">Transmembrane helix</keyword>
<dbReference type="EMBL" id="BSNK01000001">
    <property type="protein sequence ID" value="GLQ23226.1"/>
    <property type="molecule type" value="Genomic_DNA"/>
</dbReference>
<evidence type="ECO:0000256" key="9">
    <source>
        <dbReference type="ARBA" id="ARBA00022989"/>
    </source>
</evidence>
<accession>A0ABQ5V9G3</accession>
<evidence type="ECO:0000256" key="5">
    <source>
        <dbReference type="ARBA" id="ARBA00022475"/>
    </source>
</evidence>
<keyword evidence="16" id="KW-1185">Reference proteome</keyword>
<dbReference type="RefSeq" id="WP_284388425.1">
    <property type="nucleotide sequence ID" value="NZ_BSNK01000001.1"/>
</dbReference>
<evidence type="ECO:0000256" key="7">
    <source>
        <dbReference type="ARBA" id="ARBA00022692"/>
    </source>
</evidence>
<dbReference type="InterPro" id="IPR028362">
    <property type="entry name" value="AlgI"/>
</dbReference>
<feature type="transmembrane region" description="Helical" evidence="14">
    <location>
        <begin position="346"/>
        <end position="366"/>
    </location>
</feature>
<feature type="transmembrane region" description="Helical" evidence="14">
    <location>
        <begin position="423"/>
        <end position="446"/>
    </location>
</feature>
<feature type="transmembrane region" description="Helical" evidence="14">
    <location>
        <begin position="304"/>
        <end position="326"/>
    </location>
</feature>
<proteinExistence type="inferred from homology"/>
<evidence type="ECO:0000256" key="12">
    <source>
        <dbReference type="ARBA" id="ARBA00031030"/>
    </source>
</evidence>
<dbReference type="InterPro" id="IPR024194">
    <property type="entry name" value="Ac/AlaTfrase_AlgI/DltB"/>
</dbReference>
<reference evidence="15" key="1">
    <citation type="journal article" date="2014" name="Int. J. Syst. Evol. Microbiol.">
        <title>Complete genome of a new Firmicutes species belonging to the dominant human colonic microbiota ('Ruminococcus bicirculans') reveals two chromosomes and a selective capacity to utilize plant glucans.</title>
        <authorList>
            <consortium name="NISC Comparative Sequencing Program"/>
            <person name="Wegmann U."/>
            <person name="Louis P."/>
            <person name="Goesmann A."/>
            <person name="Henrissat B."/>
            <person name="Duncan S.H."/>
            <person name="Flint H.J."/>
        </authorList>
    </citation>
    <scope>NUCLEOTIDE SEQUENCE</scope>
    <source>
        <strain evidence="15">NBRC 108219</strain>
    </source>
</reference>
<keyword evidence="10 13" id="KW-0472">Membrane</keyword>
<keyword evidence="8" id="KW-0016">Alginate biosynthesis</keyword>
<feature type="transmembrane region" description="Helical" evidence="14">
    <location>
        <begin position="34"/>
        <end position="58"/>
    </location>
</feature>
<feature type="transmembrane region" description="Helical" evidence="14">
    <location>
        <begin position="79"/>
        <end position="100"/>
    </location>
</feature>
<comment type="caution">
    <text evidence="15">The sequence shown here is derived from an EMBL/GenBank/DDBJ whole genome shotgun (WGS) entry which is preliminary data.</text>
</comment>
<sequence length="458" mass="51129">MNFASVTFLFFYLPAVVALYFILRGRQSRNVLLLVASLFFYAWGEGAGLALLLISIMMNHEFSHQIARNMYEQPKRRRWLIIGLTANLALLIIFKYLGLITETLGLPRIETARLPLGISFFTFQAMSLLIDVSRGSKPATSPLRTGLYISMFPQLIAGPIVRWDEIREQIIARQETWDRFCDGTRLFMLGLAQKVLIADTVAKVADAAFGADAATLGPAGAWLGLAAFTLQIYYDFAGYSNMAIGLGRIFGFELPRNFEHPYSAASFREFWRRWHMTLSRWFRDYLYIPLGGSRDGATATYRNLLIVFVLCGLWHGAAWTFLFWGLWHGAFLIAERVGAQRGFPKLPRIVGVAYTVLFVALGWVLFRADSLGHALAYWGALIPGGEAGTTIEVPPTAAYAMIVGALLAWDGWKRVGERLPTPAAVGTATSWAMIGLLTIVCFAAVASTTHQPFLYFRF</sequence>
<comment type="pathway">
    <text evidence="2">Glycan biosynthesis; alginate biosynthesis.</text>
</comment>
<dbReference type="InterPro" id="IPR051085">
    <property type="entry name" value="MB_O-acyltransferase"/>
</dbReference>
<dbReference type="PANTHER" id="PTHR13285:SF23">
    <property type="entry name" value="TEICHOIC ACID D-ALANYLTRANSFERASE"/>
    <property type="match status" value="1"/>
</dbReference>
<keyword evidence="11 13" id="KW-0012">Acyltransferase</keyword>
<evidence type="ECO:0000256" key="2">
    <source>
        <dbReference type="ARBA" id="ARBA00005182"/>
    </source>
</evidence>
<keyword evidence="7 14" id="KW-0812">Transmembrane</keyword>
<evidence type="ECO:0000256" key="10">
    <source>
        <dbReference type="ARBA" id="ARBA00023136"/>
    </source>
</evidence>
<gene>
    <name evidence="15" type="ORF">GCM10007853_11000</name>
</gene>